<dbReference type="InterPro" id="IPR003593">
    <property type="entry name" value="AAA+_ATPase"/>
</dbReference>
<dbReference type="Pfam" id="PF00005">
    <property type="entry name" value="ABC_tran"/>
    <property type="match status" value="1"/>
</dbReference>
<dbReference type="InterPro" id="IPR036640">
    <property type="entry name" value="ABC1_TM_sf"/>
</dbReference>
<evidence type="ECO:0000313" key="12">
    <source>
        <dbReference type="Proteomes" id="UP000663832"/>
    </source>
</evidence>
<dbReference type="Gene3D" id="3.40.50.300">
    <property type="entry name" value="P-loop containing nucleotide triphosphate hydrolases"/>
    <property type="match status" value="2"/>
</dbReference>
<keyword evidence="8 9" id="KW-0472">Membrane</keyword>
<dbReference type="SUPFAM" id="SSF90123">
    <property type="entry name" value="ABC transporter transmembrane region"/>
    <property type="match status" value="1"/>
</dbReference>
<dbReference type="GO" id="GO:0005324">
    <property type="term" value="F:long-chain fatty acid transmembrane transporter activity"/>
    <property type="evidence" value="ECO:0007669"/>
    <property type="project" value="TreeGrafter"/>
</dbReference>
<dbReference type="PANTHER" id="PTHR11384:SF62">
    <property type="entry name" value="ATP-BINDING CASSETTE SUB-FAMILY D MEMBER 3"/>
    <property type="match status" value="1"/>
</dbReference>
<dbReference type="GO" id="GO:0015910">
    <property type="term" value="P:long-chain fatty acid import into peroxisome"/>
    <property type="evidence" value="ECO:0007669"/>
    <property type="project" value="TreeGrafter"/>
</dbReference>
<dbReference type="CDD" id="cd03223">
    <property type="entry name" value="ABCD_peroxisomal_ALDP"/>
    <property type="match status" value="1"/>
</dbReference>
<evidence type="ECO:0000256" key="7">
    <source>
        <dbReference type="ARBA" id="ARBA00022989"/>
    </source>
</evidence>
<feature type="transmembrane region" description="Helical" evidence="9">
    <location>
        <begin position="72"/>
        <end position="97"/>
    </location>
</feature>
<keyword evidence="12" id="KW-1185">Reference proteome</keyword>
<dbReference type="EMBL" id="CAJNOM010000114">
    <property type="protein sequence ID" value="CAF1075325.1"/>
    <property type="molecule type" value="Genomic_DNA"/>
</dbReference>
<dbReference type="InterPro" id="IPR003439">
    <property type="entry name" value="ABC_transporter-like_ATP-bd"/>
</dbReference>
<keyword evidence="5" id="KW-0547">Nucleotide-binding</keyword>
<dbReference type="AlphaFoldDB" id="A0A814M9S1"/>
<evidence type="ECO:0000256" key="8">
    <source>
        <dbReference type="ARBA" id="ARBA00023136"/>
    </source>
</evidence>
<keyword evidence="7 9" id="KW-1133">Transmembrane helix</keyword>
<dbReference type="Pfam" id="PF06472">
    <property type="entry name" value="ABC_membrane_2"/>
    <property type="match status" value="1"/>
</dbReference>
<comment type="subcellular location">
    <subcellularLocation>
        <location evidence="1">Peroxisome membrane</location>
        <topology evidence="1">Multi-pass membrane protein</topology>
    </subcellularLocation>
</comment>
<comment type="caution">
    <text evidence="11">The sequence shown here is derived from an EMBL/GenBank/DDBJ whole genome shotgun (WGS) entry which is preliminary data.</text>
</comment>
<evidence type="ECO:0000256" key="6">
    <source>
        <dbReference type="ARBA" id="ARBA00022840"/>
    </source>
</evidence>
<dbReference type="GO" id="GO:0005778">
    <property type="term" value="C:peroxisomal membrane"/>
    <property type="evidence" value="ECO:0007669"/>
    <property type="project" value="UniProtKB-SubCell"/>
</dbReference>
<feature type="domain" description="ABC transporter" evidence="10">
    <location>
        <begin position="452"/>
        <end position="678"/>
    </location>
</feature>
<dbReference type="InterPro" id="IPR050835">
    <property type="entry name" value="ABC_transporter_sub-D"/>
</dbReference>
<dbReference type="InterPro" id="IPR017871">
    <property type="entry name" value="ABC_transporter-like_CS"/>
</dbReference>
<dbReference type="GO" id="GO:0016887">
    <property type="term" value="F:ATP hydrolysis activity"/>
    <property type="evidence" value="ECO:0007669"/>
    <property type="project" value="InterPro"/>
</dbReference>
<feature type="transmembrane region" description="Helical" evidence="9">
    <location>
        <begin position="131"/>
        <end position="149"/>
    </location>
</feature>
<feature type="transmembrane region" description="Helical" evidence="9">
    <location>
        <begin position="227"/>
        <end position="246"/>
    </location>
</feature>
<sequence length="843" mass="95908">MAGMSKLPAIYRHGFVLATSMAVSYWMTVKWLRQRSKQLLEKDINSSMKSHVTKKNQSVAVDKRFFRNLIALLKILVPKIFCGESLFLALVAASLIARTYADVWMIKNSTSVESAIIGRNVPLFKENLARFAYAMPLIAFVNNALRYTLEELKLRFRKRLSLYLYDQYLKGFTYYQVNTLDSRINNIDQLLTQDVEKFCSSVADLYTNISKPFLDIIIYARKLSGSIGPGGPSLLVLYLVCSGLVLTRLRRPIGRMTVAEQQFEGEFRYVNSRLITNCEEIAFYNGSRREKMIIRDGFERLIKHLRSLIIFRLVMGCIDSVVAKFEKFFVYVELRLNELNYLDISTCVGYYVVSRPFLDPLNTRHANSTYNQILEDYYSSGRMLMRLAEAVGRLVLAGRELTKLAGFTTRVTDLIGVLSDVNQGNCVRTGINNTTMGNRNDQGQIRTQDGIIKFENVKLMTPNGDVLIENLNFTVRSGQNVIVVGPNGCGKSSLFRTIGELWPIASGTLTKPGSGHLFYIPQKPYMIIGTLRDQIIYPDSHGDMHRKGVKDENLRELLDKVQLTYLTQREGGLSGVQDWMDVLSGGEKQRIAMARLFYHKPQFAILDECTSAVSVDVEGFMYEYCRNAGITLFTVSHRKSLWKYHEYCLYMDGRGSYTYTQIDEHTSEFGPPLVAILDEPTTGVDPNARQQMQEIFLNAVKAKLTIILTSHSMDECERVCNRLGIMVRGQLACLGTIQHLKSKFGRGYTIEIKVHTIPGDTNAMVIQNVQRFLLSQRQYQIEVKETTHSTGLFQCGQSTPAELFQLLEENKQQLHIETYTISQTTLEQIFLSFGKQIQTSTDE</sequence>
<dbReference type="GO" id="GO:0140359">
    <property type="term" value="F:ABC-type transporter activity"/>
    <property type="evidence" value="ECO:0007669"/>
    <property type="project" value="InterPro"/>
</dbReference>
<feature type="transmembrane region" description="Helical" evidence="9">
    <location>
        <begin position="12"/>
        <end position="32"/>
    </location>
</feature>
<evidence type="ECO:0000256" key="2">
    <source>
        <dbReference type="ARBA" id="ARBA00008575"/>
    </source>
</evidence>
<dbReference type="OrthoDB" id="422637at2759"/>
<dbReference type="PANTHER" id="PTHR11384">
    <property type="entry name" value="ATP-BINDING CASSETTE, SUB-FAMILY D MEMBER"/>
    <property type="match status" value="1"/>
</dbReference>
<dbReference type="FunFam" id="3.40.50.300:FF:000636">
    <property type="entry name" value="ATP-binding cassette sub-family D member 3"/>
    <property type="match status" value="1"/>
</dbReference>
<dbReference type="PROSITE" id="PS00211">
    <property type="entry name" value="ABC_TRANSPORTER_1"/>
    <property type="match status" value="1"/>
</dbReference>
<evidence type="ECO:0000256" key="1">
    <source>
        <dbReference type="ARBA" id="ARBA00004585"/>
    </source>
</evidence>
<dbReference type="GO" id="GO:0007031">
    <property type="term" value="P:peroxisome organization"/>
    <property type="evidence" value="ECO:0007669"/>
    <property type="project" value="TreeGrafter"/>
</dbReference>
<proteinExistence type="inferred from homology"/>
<evidence type="ECO:0000256" key="3">
    <source>
        <dbReference type="ARBA" id="ARBA00022448"/>
    </source>
</evidence>
<dbReference type="InterPro" id="IPR011527">
    <property type="entry name" value="ABC1_TM_dom"/>
</dbReference>
<protein>
    <recommendedName>
        <fullName evidence="10">ABC transporter domain-containing protein</fullName>
    </recommendedName>
</protein>
<reference evidence="11" key="1">
    <citation type="submission" date="2021-02" db="EMBL/GenBank/DDBJ databases">
        <authorList>
            <person name="Nowell W R."/>
        </authorList>
    </citation>
    <scope>NUCLEOTIDE SEQUENCE</scope>
</reference>
<dbReference type="SMART" id="SM00382">
    <property type="entry name" value="AAA"/>
    <property type="match status" value="1"/>
</dbReference>
<name>A0A814M9S1_9BILA</name>
<evidence type="ECO:0000313" key="11">
    <source>
        <dbReference type="EMBL" id="CAF1075325.1"/>
    </source>
</evidence>
<comment type="similarity">
    <text evidence="2">Belongs to the ABC transporter superfamily. ABCD family. Peroxisomal fatty acyl CoA transporter (TC 3.A.1.203) subfamily.</text>
</comment>
<dbReference type="PROSITE" id="PS50893">
    <property type="entry name" value="ABC_TRANSPORTER_2"/>
    <property type="match status" value="1"/>
</dbReference>
<evidence type="ECO:0000256" key="9">
    <source>
        <dbReference type="SAM" id="Phobius"/>
    </source>
</evidence>
<keyword evidence="3" id="KW-0813">Transport</keyword>
<evidence type="ECO:0000256" key="5">
    <source>
        <dbReference type="ARBA" id="ARBA00022741"/>
    </source>
</evidence>
<dbReference type="GO" id="GO:0005524">
    <property type="term" value="F:ATP binding"/>
    <property type="evidence" value="ECO:0007669"/>
    <property type="project" value="UniProtKB-KW"/>
</dbReference>
<evidence type="ECO:0000256" key="4">
    <source>
        <dbReference type="ARBA" id="ARBA00022692"/>
    </source>
</evidence>
<dbReference type="GO" id="GO:0006635">
    <property type="term" value="P:fatty acid beta-oxidation"/>
    <property type="evidence" value="ECO:0007669"/>
    <property type="project" value="TreeGrafter"/>
</dbReference>
<dbReference type="InterPro" id="IPR027417">
    <property type="entry name" value="P-loop_NTPase"/>
</dbReference>
<dbReference type="SUPFAM" id="SSF52540">
    <property type="entry name" value="P-loop containing nucleoside triphosphate hydrolases"/>
    <property type="match status" value="2"/>
</dbReference>
<gene>
    <name evidence="11" type="ORF">QVE165_LOCUS18919</name>
</gene>
<keyword evidence="6" id="KW-0067">ATP-binding</keyword>
<dbReference type="GO" id="GO:0042760">
    <property type="term" value="P:very long-chain fatty acid catabolic process"/>
    <property type="evidence" value="ECO:0007669"/>
    <property type="project" value="TreeGrafter"/>
</dbReference>
<dbReference type="Proteomes" id="UP000663832">
    <property type="component" value="Unassembled WGS sequence"/>
</dbReference>
<accession>A0A814M9S1</accession>
<organism evidence="11 12">
    <name type="scientific">Adineta steineri</name>
    <dbReference type="NCBI Taxonomy" id="433720"/>
    <lineage>
        <taxon>Eukaryota</taxon>
        <taxon>Metazoa</taxon>
        <taxon>Spiralia</taxon>
        <taxon>Gnathifera</taxon>
        <taxon>Rotifera</taxon>
        <taxon>Eurotatoria</taxon>
        <taxon>Bdelloidea</taxon>
        <taxon>Adinetida</taxon>
        <taxon>Adinetidae</taxon>
        <taxon>Adineta</taxon>
    </lineage>
</organism>
<keyword evidence="4 9" id="KW-0812">Transmembrane</keyword>
<evidence type="ECO:0000259" key="10">
    <source>
        <dbReference type="PROSITE" id="PS50893"/>
    </source>
</evidence>